<sequence>MRVVAGNYGGRNLKTLDGKLTRPTGDKVRAAMFSMIGPFFDSGRVLDLYAGSGGLAIEAISRGMSSAVLVERDRKAQAIILDNIEMTKELNKFSLLKMDARHALNQLSGPFDLVFLDPPYAKETVENDISSLDSLQVLSDRVIIVCETDESVVLPDSIGEFEIIKQKRYGISKVTIYERGDHD</sequence>
<dbReference type="RefSeq" id="WP_047916388.1">
    <property type="nucleotide sequence ID" value="NZ_LN774769.1"/>
</dbReference>
<evidence type="ECO:0000313" key="3">
    <source>
        <dbReference type="EMBL" id="CEN29410.1"/>
    </source>
</evidence>
<organism evidence="3 4">
    <name type="scientific">Pseudolactococcus piscium MKFS47</name>
    <dbReference type="NCBI Taxonomy" id="297352"/>
    <lineage>
        <taxon>Bacteria</taxon>
        <taxon>Bacillati</taxon>
        <taxon>Bacillota</taxon>
        <taxon>Bacilli</taxon>
        <taxon>Lactobacillales</taxon>
        <taxon>Streptococcaceae</taxon>
        <taxon>Pseudolactococcus</taxon>
    </lineage>
</organism>
<evidence type="ECO:0000256" key="1">
    <source>
        <dbReference type="ARBA" id="ARBA00022603"/>
    </source>
</evidence>
<dbReference type="Proteomes" id="UP000033166">
    <property type="component" value="Chromosome I"/>
</dbReference>
<dbReference type="GO" id="GO:0003676">
    <property type="term" value="F:nucleic acid binding"/>
    <property type="evidence" value="ECO:0007669"/>
    <property type="project" value="InterPro"/>
</dbReference>
<proteinExistence type="predicted"/>
<name>A0A0D6E0K9_9LACT</name>
<dbReference type="Pfam" id="PF03602">
    <property type="entry name" value="Cons_hypoth95"/>
    <property type="match status" value="1"/>
</dbReference>
<keyword evidence="2 3" id="KW-0808">Transferase</keyword>
<dbReference type="AlphaFoldDB" id="A0A0D6E0K9"/>
<dbReference type="GO" id="GO:0008168">
    <property type="term" value="F:methyltransferase activity"/>
    <property type="evidence" value="ECO:0007669"/>
    <property type="project" value="UniProtKB-KW"/>
</dbReference>
<dbReference type="EMBL" id="LN774769">
    <property type="protein sequence ID" value="CEN29410.1"/>
    <property type="molecule type" value="Genomic_DNA"/>
</dbReference>
<dbReference type="PANTHER" id="PTHR43542">
    <property type="entry name" value="METHYLTRANSFERASE"/>
    <property type="match status" value="1"/>
</dbReference>
<dbReference type="PIRSF" id="PIRSF004553">
    <property type="entry name" value="CHP00095"/>
    <property type="match status" value="1"/>
</dbReference>
<dbReference type="GO" id="GO:0031167">
    <property type="term" value="P:rRNA methylation"/>
    <property type="evidence" value="ECO:0007669"/>
    <property type="project" value="InterPro"/>
</dbReference>
<evidence type="ECO:0000256" key="2">
    <source>
        <dbReference type="ARBA" id="ARBA00022679"/>
    </source>
</evidence>
<reference evidence="4" key="1">
    <citation type="submission" date="2015-01" db="EMBL/GenBank/DDBJ databases">
        <authorList>
            <person name="Andreevskaya M."/>
        </authorList>
    </citation>
    <scope>NUCLEOTIDE SEQUENCE [LARGE SCALE GENOMIC DNA]</scope>
    <source>
        <strain evidence="4">MKFS47</strain>
    </source>
</reference>
<dbReference type="NCBIfam" id="TIGR00095">
    <property type="entry name" value="16S rRNA (guanine(966)-N(2))-methyltransferase RsmD"/>
    <property type="match status" value="1"/>
</dbReference>
<dbReference type="Gene3D" id="3.40.50.150">
    <property type="entry name" value="Vaccinia Virus protein VP39"/>
    <property type="match status" value="1"/>
</dbReference>
<dbReference type="PROSITE" id="PS00092">
    <property type="entry name" value="N6_MTASE"/>
    <property type="match status" value="1"/>
</dbReference>
<keyword evidence="1 3" id="KW-0489">Methyltransferase</keyword>
<dbReference type="SUPFAM" id="SSF53335">
    <property type="entry name" value="S-adenosyl-L-methionine-dependent methyltransferases"/>
    <property type="match status" value="1"/>
</dbReference>
<dbReference type="HOGENOM" id="CLU_075826_0_0_9"/>
<dbReference type="CDD" id="cd02440">
    <property type="entry name" value="AdoMet_MTases"/>
    <property type="match status" value="1"/>
</dbReference>
<dbReference type="InterPro" id="IPR029063">
    <property type="entry name" value="SAM-dependent_MTases_sf"/>
</dbReference>
<dbReference type="STRING" id="1364.LP2241_50538"/>
<dbReference type="InterPro" id="IPR004398">
    <property type="entry name" value="RNA_MeTrfase_RsmD"/>
</dbReference>
<accession>A0A0D6E0K9</accession>
<dbReference type="PANTHER" id="PTHR43542:SF1">
    <property type="entry name" value="METHYLTRANSFERASE"/>
    <property type="match status" value="1"/>
</dbReference>
<gene>
    <name evidence="3" type="ORF">LACPI_2210</name>
</gene>
<dbReference type="KEGG" id="lpk:LACPI_2210"/>
<protein>
    <submittedName>
        <fullName evidence="3">RsmD family RNA methyltransferase</fullName>
    </submittedName>
</protein>
<evidence type="ECO:0000313" key="4">
    <source>
        <dbReference type="Proteomes" id="UP000033166"/>
    </source>
</evidence>
<dbReference type="InterPro" id="IPR002052">
    <property type="entry name" value="DNA_methylase_N6_adenine_CS"/>
</dbReference>